<proteinExistence type="predicted"/>
<gene>
    <name evidence="1" type="ORF">HMPREF0758_0018</name>
</gene>
<evidence type="ECO:0000313" key="2">
    <source>
        <dbReference type="Proteomes" id="UP000005723"/>
    </source>
</evidence>
<sequence>MKSARWLREVPRYLMANVNISWSTRYDDEVQRKMPVIDKVQ</sequence>
<name>D4DVR8_SEROD</name>
<evidence type="ECO:0000313" key="1">
    <source>
        <dbReference type="EMBL" id="EFE98343.1"/>
    </source>
</evidence>
<protein>
    <submittedName>
        <fullName evidence="1">Uncharacterized protein</fullName>
    </submittedName>
</protein>
<organism evidence="1 2">
    <name type="scientific">Serratia odorifera DSM 4582</name>
    <dbReference type="NCBI Taxonomy" id="667129"/>
    <lineage>
        <taxon>Bacteria</taxon>
        <taxon>Pseudomonadati</taxon>
        <taxon>Pseudomonadota</taxon>
        <taxon>Gammaproteobacteria</taxon>
        <taxon>Enterobacterales</taxon>
        <taxon>Yersiniaceae</taxon>
        <taxon>Serratia</taxon>
    </lineage>
</organism>
<comment type="caution">
    <text evidence="1">The sequence shown here is derived from an EMBL/GenBank/DDBJ whole genome shotgun (WGS) entry which is preliminary data.</text>
</comment>
<dbReference type="EMBL" id="ADBY01000008">
    <property type="protein sequence ID" value="EFE98343.1"/>
    <property type="molecule type" value="Genomic_DNA"/>
</dbReference>
<keyword evidence="2" id="KW-1185">Reference proteome</keyword>
<dbReference type="Proteomes" id="UP000005723">
    <property type="component" value="Unassembled WGS sequence"/>
</dbReference>
<dbReference type="AlphaFoldDB" id="D4DVR8"/>
<dbReference type="HOGENOM" id="CLU_3276539_0_0_6"/>
<reference evidence="1 2" key="1">
    <citation type="submission" date="2010-01" db="EMBL/GenBank/DDBJ databases">
        <authorList>
            <person name="Muzny D."/>
            <person name="Qin X."/>
            <person name="Deng J."/>
            <person name="Jiang H."/>
            <person name="Liu Y."/>
            <person name="Qu J."/>
            <person name="Song X.-Z."/>
            <person name="Zhang L."/>
            <person name="Thornton R."/>
            <person name="Coyle M."/>
            <person name="Francisco L."/>
            <person name="Jackson L."/>
            <person name="Javaid M."/>
            <person name="Korchina V."/>
            <person name="Kovar C."/>
            <person name="Mata R."/>
            <person name="Mathew T."/>
            <person name="Ngo R."/>
            <person name="Nguyen L."/>
            <person name="Nguyen N."/>
            <person name="Okwuonu G."/>
            <person name="Ongeri F."/>
            <person name="Pham C."/>
            <person name="Simmons D."/>
            <person name="Wilczek-Boney K."/>
            <person name="Hale W."/>
            <person name="Jakkamsetti A."/>
            <person name="Pham P."/>
            <person name="Ruth R."/>
            <person name="San Lucas F."/>
            <person name="Warren J."/>
            <person name="Zhang J."/>
            <person name="Zhao Z."/>
            <person name="Zhou C."/>
            <person name="Zhu D."/>
            <person name="Lee S."/>
            <person name="Bess C."/>
            <person name="Blankenburg K."/>
            <person name="Forbes L."/>
            <person name="Fu Q."/>
            <person name="Gubbala S."/>
            <person name="Hirani K."/>
            <person name="Jayaseelan J.C."/>
            <person name="Lara F."/>
            <person name="Munidasa M."/>
            <person name="Palculict T."/>
            <person name="Patil S."/>
            <person name="Pu L.-L."/>
            <person name="Saada N."/>
            <person name="Tang L."/>
            <person name="Weissenberger G."/>
            <person name="Zhu Y."/>
            <person name="Hemphill L."/>
            <person name="Shang Y."/>
            <person name="Youmans B."/>
            <person name="Ayvaz T."/>
            <person name="Ross M."/>
            <person name="Santibanez J."/>
            <person name="Aqrawi P."/>
            <person name="Gross S."/>
            <person name="Joshi V."/>
            <person name="Fowler G."/>
            <person name="Nazareth L."/>
            <person name="Reid J."/>
            <person name="Worley K."/>
            <person name="Petrosino J."/>
            <person name="Highlander S."/>
            <person name="Gibbs R."/>
        </authorList>
    </citation>
    <scope>NUCLEOTIDE SEQUENCE [LARGE SCALE GENOMIC DNA]</scope>
    <source>
        <strain evidence="1 2">DSM 4582</strain>
    </source>
</reference>
<accession>D4DVR8</accession>